<dbReference type="GO" id="GO:0005667">
    <property type="term" value="C:transcription regulator complex"/>
    <property type="evidence" value="ECO:0007669"/>
    <property type="project" value="TreeGrafter"/>
</dbReference>
<dbReference type="FunFam" id="3.30.160.60:FF:000446">
    <property type="entry name" value="Zinc finger protein"/>
    <property type="match status" value="1"/>
</dbReference>
<dbReference type="OrthoDB" id="6365676at2759"/>
<feature type="compositionally biased region" description="Basic and acidic residues" evidence="6">
    <location>
        <begin position="24"/>
        <end position="38"/>
    </location>
</feature>
<dbReference type="PANTHER" id="PTHR14003:SF19">
    <property type="entry name" value="YY2 TRANSCRIPTION FACTOR"/>
    <property type="match status" value="1"/>
</dbReference>
<feature type="region of interest" description="Disordered" evidence="6">
    <location>
        <begin position="248"/>
        <end position="269"/>
    </location>
</feature>
<reference evidence="8" key="1">
    <citation type="submission" date="2020-05" db="EMBL/GenBank/DDBJ databases">
        <title>Mycena genomes resolve the evolution of fungal bioluminescence.</title>
        <authorList>
            <person name="Tsai I.J."/>
        </authorList>
    </citation>
    <scope>NUCLEOTIDE SEQUENCE</scope>
    <source>
        <strain evidence="8">160909Yilan</strain>
    </source>
</reference>
<sequence>MSTPSSPLETATTKSKVVGSTSKTKRDRDTREKERAKDSSGGSTAKKHHICPVCERGFSTTGHLARHARVHTGERNHKCPFPGCETKCSRQDNLQQHYRIHLSPGSRRKSGRSVLRSSQSTPAPSPLDAPSPDDTSVNPPPRLDSPPLSPPPLEDSRLYYYRHGNRFDIDLDSPPDSPPPLVQSYPGVSNQKRDSPPLSPPPLVPAYGTPANVYAPAPSHRLLPHIDTSASSRVHTPTDEYDEYWSTSSASSAYPSSSHPSPSTNSPMISMHYSQARRAYRHPHPHNLRHASHSPAAVVPVARSLTARHSIPSIGSMYGHVPTQVPPVPALPVEQQQRAATGQVQGQAIQVQQTQIQVHQPVPQYISAPPASQTLEQEIGDRSQPSPSPTPSSHHSPQTPYTPFHEPLSYSGQAQGVAYAADSQQSTTRCTNTSLRTRRMTPRGHLVGSGYGYPASAVPAMQYEATPTKPYSPLLLAALPSLRRASDGAGGEYQSASGPTPNGTPQAQAVYPTAATIQQQQQHSYSMPVEGQGNYSTTATYATYLPTQQAHPQGVGAEYLGGYEHGWRVAVQ</sequence>
<dbReference type="AlphaFoldDB" id="A0A8H6Y2V5"/>
<feature type="region of interest" description="Disordered" evidence="6">
    <location>
        <begin position="486"/>
        <end position="507"/>
    </location>
</feature>
<feature type="region of interest" description="Disordered" evidence="6">
    <location>
        <begin position="1"/>
        <end position="47"/>
    </location>
</feature>
<organism evidence="8 9">
    <name type="scientific">Mycena sanguinolenta</name>
    <dbReference type="NCBI Taxonomy" id="230812"/>
    <lineage>
        <taxon>Eukaryota</taxon>
        <taxon>Fungi</taxon>
        <taxon>Dikarya</taxon>
        <taxon>Basidiomycota</taxon>
        <taxon>Agaricomycotina</taxon>
        <taxon>Agaricomycetes</taxon>
        <taxon>Agaricomycetidae</taxon>
        <taxon>Agaricales</taxon>
        <taxon>Marasmiineae</taxon>
        <taxon>Mycenaceae</taxon>
        <taxon>Mycena</taxon>
    </lineage>
</organism>
<evidence type="ECO:0000256" key="6">
    <source>
        <dbReference type="SAM" id="MobiDB-lite"/>
    </source>
</evidence>
<feature type="compositionally biased region" description="Polar residues" evidence="6">
    <location>
        <begin position="422"/>
        <end position="435"/>
    </location>
</feature>
<evidence type="ECO:0000259" key="7">
    <source>
        <dbReference type="PROSITE" id="PS50157"/>
    </source>
</evidence>
<dbReference type="Proteomes" id="UP000623467">
    <property type="component" value="Unassembled WGS sequence"/>
</dbReference>
<dbReference type="Pfam" id="PF00096">
    <property type="entry name" value="zf-C2H2"/>
    <property type="match status" value="2"/>
</dbReference>
<keyword evidence="9" id="KW-1185">Reference proteome</keyword>
<dbReference type="Gene3D" id="3.30.160.60">
    <property type="entry name" value="Classic Zinc Finger"/>
    <property type="match status" value="2"/>
</dbReference>
<feature type="compositionally biased region" description="Pro residues" evidence="6">
    <location>
        <begin position="138"/>
        <end position="153"/>
    </location>
</feature>
<feature type="compositionally biased region" description="Low complexity" evidence="6">
    <location>
        <begin position="12"/>
        <end position="22"/>
    </location>
</feature>
<dbReference type="SUPFAM" id="SSF57667">
    <property type="entry name" value="beta-beta-alpha zinc fingers"/>
    <property type="match status" value="1"/>
</dbReference>
<dbReference type="InterPro" id="IPR036236">
    <property type="entry name" value="Znf_C2H2_sf"/>
</dbReference>
<evidence type="ECO:0000313" key="8">
    <source>
        <dbReference type="EMBL" id="KAF7351647.1"/>
    </source>
</evidence>
<proteinExistence type="predicted"/>
<dbReference type="PROSITE" id="PS00028">
    <property type="entry name" value="ZINC_FINGER_C2H2_1"/>
    <property type="match status" value="2"/>
</dbReference>
<evidence type="ECO:0000256" key="2">
    <source>
        <dbReference type="ARBA" id="ARBA00022737"/>
    </source>
</evidence>
<dbReference type="InterPro" id="IPR013087">
    <property type="entry name" value="Znf_C2H2_type"/>
</dbReference>
<dbReference type="SMART" id="SM00355">
    <property type="entry name" value="ZnF_C2H2"/>
    <property type="match status" value="2"/>
</dbReference>
<dbReference type="GO" id="GO:0000785">
    <property type="term" value="C:chromatin"/>
    <property type="evidence" value="ECO:0007669"/>
    <property type="project" value="TreeGrafter"/>
</dbReference>
<comment type="caution">
    <text evidence="8">The sequence shown here is derived from an EMBL/GenBank/DDBJ whole genome shotgun (WGS) entry which is preliminary data.</text>
</comment>
<dbReference type="GO" id="GO:0031519">
    <property type="term" value="C:PcG protein complex"/>
    <property type="evidence" value="ECO:0007669"/>
    <property type="project" value="TreeGrafter"/>
</dbReference>
<keyword evidence="2" id="KW-0677">Repeat</keyword>
<evidence type="ECO:0000256" key="3">
    <source>
        <dbReference type="ARBA" id="ARBA00022771"/>
    </source>
</evidence>
<feature type="compositionally biased region" description="Polar residues" evidence="6">
    <location>
        <begin position="1"/>
        <end position="11"/>
    </location>
</feature>
<evidence type="ECO:0000256" key="4">
    <source>
        <dbReference type="ARBA" id="ARBA00022833"/>
    </source>
</evidence>
<keyword evidence="4" id="KW-0862">Zinc</keyword>
<dbReference type="GO" id="GO:0008270">
    <property type="term" value="F:zinc ion binding"/>
    <property type="evidence" value="ECO:0007669"/>
    <property type="project" value="UniProtKB-KW"/>
</dbReference>
<feature type="region of interest" description="Disordered" evidence="6">
    <location>
        <begin position="103"/>
        <end position="204"/>
    </location>
</feature>
<evidence type="ECO:0000313" key="9">
    <source>
        <dbReference type="Proteomes" id="UP000623467"/>
    </source>
</evidence>
<feature type="compositionally biased region" description="Polar residues" evidence="6">
    <location>
        <begin position="494"/>
        <end position="507"/>
    </location>
</feature>
<feature type="compositionally biased region" description="Low complexity" evidence="6">
    <location>
        <begin position="248"/>
        <end position="267"/>
    </location>
</feature>
<gene>
    <name evidence="8" type="ORF">MSAN_01597300</name>
</gene>
<dbReference type="PANTHER" id="PTHR14003">
    <property type="entry name" value="TRANSCRIPTIONAL REPRESSOR PROTEIN YY"/>
    <property type="match status" value="1"/>
</dbReference>
<evidence type="ECO:0000256" key="5">
    <source>
        <dbReference type="PROSITE-ProRule" id="PRU00042"/>
    </source>
</evidence>
<keyword evidence="1" id="KW-0479">Metal-binding</keyword>
<keyword evidence="3 5" id="KW-0863">Zinc-finger</keyword>
<dbReference type="GO" id="GO:0000978">
    <property type="term" value="F:RNA polymerase II cis-regulatory region sequence-specific DNA binding"/>
    <property type="evidence" value="ECO:0007669"/>
    <property type="project" value="TreeGrafter"/>
</dbReference>
<accession>A0A8H6Y2V5</accession>
<evidence type="ECO:0000256" key="1">
    <source>
        <dbReference type="ARBA" id="ARBA00022723"/>
    </source>
</evidence>
<dbReference type="PROSITE" id="PS50157">
    <property type="entry name" value="ZINC_FINGER_C2H2_2"/>
    <property type="match status" value="1"/>
</dbReference>
<protein>
    <submittedName>
        <fullName evidence="8">Transcriptional regulator NRG1</fullName>
    </submittedName>
</protein>
<feature type="region of interest" description="Disordered" evidence="6">
    <location>
        <begin position="374"/>
        <end position="447"/>
    </location>
</feature>
<dbReference type="GO" id="GO:0000981">
    <property type="term" value="F:DNA-binding transcription factor activity, RNA polymerase II-specific"/>
    <property type="evidence" value="ECO:0007669"/>
    <property type="project" value="TreeGrafter"/>
</dbReference>
<dbReference type="EMBL" id="JACAZH010000013">
    <property type="protein sequence ID" value="KAF7351647.1"/>
    <property type="molecule type" value="Genomic_DNA"/>
</dbReference>
<name>A0A8H6Y2V5_9AGAR</name>
<feature type="domain" description="C2H2-type" evidence="7">
    <location>
        <begin position="49"/>
        <end position="76"/>
    </location>
</feature>